<dbReference type="PROSITE" id="PS51257">
    <property type="entry name" value="PROKAR_LIPOPROTEIN"/>
    <property type="match status" value="1"/>
</dbReference>
<dbReference type="InterPro" id="IPR046953">
    <property type="entry name" value="Spore_GerAC-like_C"/>
</dbReference>
<dbReference type="RefSeq" id="WP_065852913.1">
    <property type="nucleotide sequence ID" value="NZ_LYPC01000019.1"/>
</dbReference>
<comment type="similarity">
    <text evidence="2">Belongs to the GerABKC lipoprotein family.</text>
</comment>
<evidence type="ECO:0000256" key="3">
    <source>
        <dbReference type="ARBA" id="ARBA00022544"/>
    </source>
</evidence>
<dbReference type="Pfam" id="PF25198">
    <property type="entry name" value="Spore_GerAC_N"/>
    <property type="match status" value="1"/>
</dbReference>
<keyword evidence="3" id="KW-0309">Germination</keyword>
<name>A0A1C1A213_9BACL</name>
<keyword evidence="11" id="KW-1185">Reference proteome</keyword>
<dbReference type="InterPro" id="IPR057336">
    <property type="entry name" value="GerAC_N"/>
</dbReference>
<reference evidence="11" key="1">
    <citation type="submission" date="2016-05" db="EMBL/GenBank/DDBJ databases">
        <title>Paenibacillus oryzae. sp. nov., isolated from the rice root.</title>
        <authorList>
            <person name="Zhang J."/>
            <person name="Zhang X."/>
        </authorList>
    </citation>
    <scope>NUCLEOTIDE SEQUENCE [LARGE SCALE GENOMIC DNA]</scope>
    <source>
        <strain evidence="11">KCTC13222</strain>
    </source>
</reference>
<dbReference type="OrthoDB" id="2592518at2"/>
<dbReference type="InterPro" id="IPR038501">
    <property type="entry name" value="Spore_GerAC_C_sf"/>
</dbReference>
<gene>
    <name evidence="10" type="ORF">A8709_16930</name>
</gene>
<dbReference type="GO" id="GO:0009847">
    <property type="term" value="P:spore germination"/>
    <property type="evidence" value="ECO:0007669"/>
    <property type="project" value="InterPro"/>
</dbReference>
<keyword evidence="6" id="KW-0564">Palmitate</keyword>
<comment type="subcellular location">
    <subcellularLocation>
        <location evidence="1">Membrane</location>
        <topology evidence="1">Lipid-anchor</topology>
    </subcellularLocation>
</comment>
<evidence type="ECO:0000256" key="6">
    <source>
        <dbReference type="ARBA" id="ARBA00023139"/>
    </source>
</evidence>
<accession>A0A1C1A213</accession>
<evidence type="ECO:0000259" key="9">
    <source>
        <dbReference type="Pfam" id="PF25198"/>
    </source>
</evidence>
<evidence type="ECO:0000256" key="5">
    <source>
        <dbReference type="ARBA" id="ARBA00023136"/>
    </source>
</evidence>
<proteinExistence type="inferred from homology"/>
<keyword evidence="4" id="KW-0732">Signal</keyword>
<evidence type="ECO:0000313" key="10">
    <source>
        <dbReference type="EMBL" id="OCT14557.1"/>
    </source>
</evidence>
<dbReference type="Proteomes" id="UP000093309">
    <property type="component" value="Unassembled WGS sequence"/>
</dbReference>
<comment type="caution">
    <text evidence="10">The sequence shown here is derived from an EMBL/GenBank/DDBJ whole genome shotgun (WGS) entry which is preliminary data.</text>
</comment>
<evidence type="ECO:0000259" key="8">
    <source>
        <dbReference type="Pfam" id="PF05504"/>
    </source>
</evidence>
<dbReference type="AlphaFoldDB" id="A0A1C1A213"/>
<feature type="domain" description="Spore germination GerAC-like C-terminal" evidence="8">
    <location>
        <begin position="198"/>
        <end position="365"/>
    </location>
</feature>
<dbReference type="PANTHER" id="PTHR35789:SF1">
    <property type="entry name" value="SPORE GERMINATION PROTEIN B3"/>
    <property type="match status" value="1"/>
</dbReference>
<dbReference type="GO" id="GO:0016020">
    <property type="term" value="C:membrane"/>
    <property type="evidence" value="ECO:0007669"/>
    <property type="project" value="UniProtKB-SubCell"/>
</dbReference>
<evidence type="ECO:0000313" key="11">
    <source>
        <dbReference type="Proteomes" id="UP000093309"/>
    </source>
</evidence>
<organism evidence="10 11">
    <name type="scientific">Paenibacillus pectinilyticus</name>
    <dbReference type="NCBI Taxonomy" id="512399"/>
    <lineage>
        <taxon>Bacteria</taxon>
        <taxon>Bacillati</taxon>
        <taxon>Bacillota</taxon>
        <taxon>Bacilli</taxon>
        <taxon>Bacillales</taxon>
        <taxon>Paenibacillaceae</taxon>
        <taxon>Paenibacillus</taxon>
    </lineage>
</organism>
<dbReference type="NCBIfam" id="TIGR02887">
    <property type="entry name" value="spore_ger_x_C"/>
    <property type="match status" value="1"/>
</dbReference>
<dbReference type="STRING" id="512399.A8709_16930"/>
<dbReference type="InterPro" id="IPR008844">
    <property type="entry name" value="Spore_GerAC-like"/>
</dbReference>
<keyword evidence="7" id="KW-0449">Lipoprotein</keyword>
<dbReference type="Pfam" id="PF05504">
    <property type="entry name" value="Spore_GerAC"/>
    <property type="match status" value="1"/>
</dbReference>
<sequence length="368" mass="41382">MLKRRNGWLFVCIVLLLSGCGRDQRILEKVGATHSTGLDLMPSGMLKVTNSIPLSRGEANGTNEVLTTISDSSKGAKVDLSRQTQLILVSGQLRNALFGMSLARRGFWDDIDTLIRDPSISPRVRVTIVNGEASSILNKNYSSYLRTGPYIDRLLDSETKFQTAPNITLYDFTRDYYDDGIDPVAPIIKDIGDHVIVEGIALFQDDRYKMKIPAKEAIYFAALRENFKMGSLSIVLNKEKDHKELVLFDALVSKRHAKATRGDSGEFNVDFQISVSGSILEYIGDLKISKEADKHKLEGEIADKFNAEIETMMKEMQAQGVDSIGLGSMIKDIVPYQEWKAMDWREVYPHIQIHCTTNVHIKHYGKFQ</sequence>
<keyword evidence="5" id="KW-0472">Membrane</keyword>
<dbReference type="EMBL" id="LYPC01000019">
    <property type="protein sequence ID" value="OCT14557.1"/>
    <property type="molecule type" value="Genomic_DNA"/>
</dbReference>
<dbReference type="PANTHER" id="PTHR35789">
    <property type="entry name" value="SPORE GERMINATION PROTEIN B3"/>
    <property type="match status" value="1"/>
</dbReference>
<protein>
    <submittedName>
        <fullName evidence="10">Uncharacterized protein</fullName>
    </submittedName>
</protein>
<evidence type="ECO:0000256" key="4">
    <source>
        <dbReference type="ARBA" id="ARBA00022729"/>
    </source>
</evidence>
<evidence type="ECO:0000256" key="2">
    <source>
        <dbReference type="ARBA" id="ARBA00007886"/>
    </source>
</evidence>
<dbReference type="Gene3D" id="3.30.300.210">
    <property type="entry name" value="Nutrient germinant receptor protein C, domain 3"/>
    <property type="match status" value="1"/>
</dbReference>
<feature type="domain" description="Spore germination protein N-terminal" evidence="9">
    <location>
        <begin position="23"/>
        <end position="189"/>
    </location>
</feature>
<evidence type="ECO:0000256" key="7">
    <source>
        <dbReference type="ARBA" id="ARBA00023288"/>
    </source>
</evidence>
<evidence type="ECO:0000256" key="1">
    <source>
        <dbReference type="ARBA" id="ARBA00004635"/>
    </source>
</evidence>